<evidence type="ECO:0000313" key="20">
    <source>
        <dbReference type="Proteomes" id="UP000236546"/>
    </source>
</evidence>
<evidence type="ECO:0000259" key="18">
    <source>
        <dbReference type="PROSITE" id="PS51910"/>
    </source>
</evidence>
<dbReference type="GO" id="GO:0000272">
    <property type="term" value="P:polysaccharide catabolic process"/>
    <property type="evidence" value="ECO:0007669"/>
    <property type="project" value="UniProtKB-KW"/>
</dbReference>
<keyword evidence="9" id="KW-0843">Virulence</keyword>
<dbReference type="InterPro" id="IPR035971">
    <property type="entry name" value="CBD_sf"/>
</dbReference>
<dbReference type="SUPFAM" id="SSF51445">
    <property type="entry name" value="(Trans)glycosidases"/>
    <property type="match status" value="1"/>
</dbReference>
<evidence type="ECO:0000256" key="16">
    <source>
        <dbReference type="SAM" id="SignalP"/>
    </source>
</evidence>
<feature type="domain" description="CBM1" evidence="17">
    <location>
        <begin position="361"/>
        <end position="397"/>
    </location>
</feature>
<feature type="domain" description="GH18" evidence="18">
    <location>
        <begin position="28"/>
        <end position="330"/>
    </location>
</feature>
<dbReference type="PANTHER" id="PTHR45708">
    <property type="entry name" value="ENDOCHITINASE"/>
    <property type="match status" value="1"/>
</dbReference>
<dbReference type="SUPFAM" id="SSF57180">
    <property type="entry name" value="Cellulose-binding domain"/>
    <property type="match status" value="1"/>
</dbReference>
<dbReference type="Pfam" id="PF00704">
    <property type="entry name" value="Glyco_hydro_18"/>
    <property type="match status" value="1"/>
</dbReference>
<dbReference type="Pfam" id="PF00734">
    <property type="entry name" value="CBM_1"/>
    <property type="match status" value="1"/>
</dbReference>
<dbReference type="AlphaFoldDB" id="A0A2K0TLW9"/>
<dbReference type="InterPro" id="IPR050542">
    <property type="entry name" value="Glycosyl_Hydrlase18_Chitinase"/>
</dbReference>
<dbReference type="Gene3D" id="3.20.20.80">
    <property type="entry name" value="Glycosidases"/>
    <property type="match status" value="1"/>
</dbReference>
<dbReference type="Proteomes" id="UP000236546">
    <property type="component" value="Unassembled WGS sequence"/>
</dbReference>
<proteinExistence type="inferred from homology"/>
<feature type="region of interest" description="Disordered" evidence="15">
    <location>
        <begin position="325"/>
        <end position="368"/>
    </location>
</feature>
<keyword evidence="7 14" id="KW-0378">Hydrolase</keyword>
<evidence type="ECO:0000256" key="1">
    <source>
        <dbReference type="ARBA" id="ARBA00000822"/>
    </source>
</evidence>
<protein>
    <recommendedName>
        <fullName evidence="3">chitinase</fullName>
        <ecNumber evidence="3">3.2.1.14</ecNumber>
    </recommendedName>
</protein>
<evidence type="ECO:0000256" key="9">
    <source>
        <dbReference type="ARBA" id="ARBA00023026"/>
    </source>
</evidence>
<evidence type="ECO:0000313" key="19">
    <source>
        <dbReference type="EMBL" id="PNP46514.1"/>
    </source>
</evidence>
<dbReference type="InterPro" id="IPR017853">
    <property type="entry name" value="GH"/>
</dbReference>
<evidence type="ECO:0000259" key="17">
    <source>
        <dbReference type="PROSITE" id="PS51164"/>
    </source>
</evidence>
<comment type="similarity">
    <text evidence="13">Belongs to the glycosyl hydrolase 18 family. Chitinase class III subfamily.</text>
</comment>
<comment type="subcellular location">
    <subcellularLocation>
        <location evidence="2">Secreted</location>
    </subcellularLocation>
</comment>
<dbReference type="InterPro" id="IPR001579">
    <property type="entry name" value="Glyco_hydro_18_chit_AS"/>
</dbReference>
<dbReference type="EMBL" id="MTYH01000015">
    <property type="protein sequence ID" value="PNP46514.1"/>
    <property type="molecule type" value="Genomic_DNA"/>
</dbReference>
<evidence type="ECO:0000256" key="15">
    <source>
        <dbReference type="SAM" id="MobiDB-lite"/>
    </source>
</evidence>
<evidence type="ECO:0000256" key="5">
    <source>
        <dbReference type="ARBA" id="ARBA00022669"/>
    </source>
</evidence>
<keyword evidence="4" id="KW-0964">Secreted</keyword>
<dbReference type="GO" id="GO:0006032">
    <property type="term" value="P:chitin catabolic process"/>
    <property type="evidence" value="ECO:0007669"/>
    <property type="project" value="UniProtKB-KW"/>
</dbReference>
<keyword evidence="8" id="KW-0146">Chitin degradation</keyword>
<reference evidence="19 20" key="1">
    <citation type="submission" date="2017-02" db="EMBL/GenBank/DDBJ databases">
        <title>Genomes of Trichoderma spp. with biocontrol activity.</title>
        <authorList>
            <person name="Gardiner D."/>
            <person name="Kazan K."/>
            <person name="Vos C."/>
            <person name="Harvey P."/>
        </authorList>
    </citation>
    <scope>NUCLEOTIDE SEQUENCE [LARGE SCALE GENOMIC DNA]</scope>
    <source>
        <strain evidence="19 20">A5MH</strain>
    </source>
</reference>
<dbReference type="InterPro" id="IPR045321">
    <property type="entry name" value="Cts1-like"/>
</dbReference>
<name>A0A2K0TLW9_9HYPO</name>
<dbReference type="CDD" id="cd02877">
    <property type="entry name" value="GH18_hevamine_XipI_class_III"/>
    <property type="match status" value="1"/>
</dbReference>
<feature type="signal peptide" evidence="16">
    <location>
        <begin position="1"/>
        <end position="20"/>
    </location>
</feature>
<feature type="chain" id="PRO_5014466587" description="chitinase" evidence="16">
    <location>
        <begin position="21"/>
        <end position="397"/>
    </location>
</feature>
<evidence type="ECO:0000256" key="6">
    <source>
        <dbReference type="ARBA" id="ARBA00022729"/>
    </source>
</evidence>
<evidence type="ECO:0000256" key="10">
    <source>
        <dbReference type="ARBA" id="ARBA00023277"/>
    </source>
</evidence>
<evidence type="ECO:0000256" key="7">
    <source>
        <dbReference type="ARBA" id="ARBA00022801"/>
    </source>
</evidence>
<evidence type="ECO:0000256" key="13">
    <source>
        <dbReference type="ARBA" id="ARBA00025727"/>
    </source>
</evidence>
<dbReference type="PROSITE" id="PS01095">
    <property type="entry name" value="GH18_1"/>
    <property type="match status" value="1"/>
</dbReference>
<evidence type="ECO:0000256" key="14">
    <source>
        <dbReference type="RuleBase" id="RU000489"/>
    </source>
</evidence>
<dbReference type="InterPro" id="IPR001223">
    <property type="entry name" value="Glyco_hydro18_cat"/>
</dbReference>
<comment type="caution">
    <text evidence="19">The sequence shown here is derived from an EMBL/GenBank/DDBJ whole genome shotgun (WGS) entry which is preliminary data.</text>
</comment>
<dbReference type="EC" id="3.2.1.14" evidence="3"/>
<dbReference type="PANTHER" id="PTHR45708:SF49">
    <property type="entry name" value="ENDOCHITINASE"/>
    <property type="match status" value="1"/>
</dbReference>
<dbReference type="PROSITE" id="PS51910">
    <property type="entry name" value="GH18_2"/>
    <property type="match status" value="1"/>
</dbReference>
<dbReference type="GO" id="GO:0030248">
    <property type="term" value="F:cellulose binding"/>
    <property type="evidence" value="ECO:0007669"/>
    <property type="project" value="InterPro"/>
</dbReference>
<dbReference type="GO" id="GO:0008843">
    <property type="term" value="F:endochitinase activity"/>
    <property type="evidence" value="ECO:0007669"/>
    <property type="project" value="UniProtKB-EC"/>
</dbReference>
<evidence type="ECO:0000256" key="8">
    <source>
        <dbReference type="ARBA" id="ARBA00023024"/>
    </source>
</evidence>
<keyword evidence="10" id="KW-0119">Carbohydrate metabolism</keyword>
<dbReference type="GO" id="GO:0005576">
    <property type="term" value="C:extracellular region"/>
    <property type="evidence" value="ECO:0007669"/>
    <property type="project" value="UniProtKB-SubCell"/>
</dbReference>
<feature type="compositionally biased region" description="Low complexity" evidence="15">
    <location>
        <begin position="338"/>
        <end position="352"/>
    </location>
</feature>
<evidence type="ECO:0000256" key="2">
    <source>
        <dbReference type="ARBA" id="ARBA00004613"/>
    </source>
</evidence>
<keyword evidence="5" id="KW-0147">Chitin-binding</keyword>
<organism evidence="19 20">
    <name type="scientific">Trichoderma gamsii</name>
    <dbReference type="NCBI Taxonomy" id="398673"/>
    <lineage>
        <taxon>Eukaryota</taxon>
        <taxon>Fungi</taxon>
        <taxon>Dikarya</taxon>
        <taxon>Ascomycota</taxon>
        <taxon>Pezizomycotina</taxon>
        <taxon>Sordariomycetes</taxon>
        <taxon>Hypocreomycetidae</taxon>
        <taxon>Hypocreales</taxon>
        <taxon>Hypocreaceae</taxon>
        <taxon>Trichoderma</taxon>
    </lineage>
</organism>
<keyword evidence="12" id="KW-0624">Polysaccharide degradation</keyword>
<dbReference type="SMART" id="SM00236">
    <property type="entry name" value="fCBD"/>
    <property type="match status" value="1"/>
</dbReference>
<dbReference type="InterPro" id="IPR000254">
    <property type="entry name" value="CBD"/>
</dbReference>
<sequence length="397" mass="41631">MVQSSVYLGALLAALPSAYAGFNASSTQNIAVYWGQNSANQADSQQRLSTYCANAEIDIIPIGFLNGISPVITNFANAGNNCTAFADNKNALNCPQIEQDIITCQQTYGKTILISLGGGSYTQGGFSSTDVATSAAQTVWNMFGPVNPNSNVDRPFGSAVVDGVDFDFESGVNNLEPFAAELRSLMDASASSANRKFYLSAAPQCVYPDYADNPALNGSVFFDFIMIQYYNNGCGVSSYVPGASTQWNYNFDVWDNWAHTVSKNPNVRILLGIAANTGAASGYVSGTQLSAVISFTKQYSSFAGIMMWDMSQLYENSGFLDQVVSDLGASGSTPPPTSSSGGSKPTSTSGSTGPTGGGGGGSVPQWGQCGGQGYTGPTQCQSPYTCVATSTWWSSCQ</sequence>
<evidence type="ECO:0000256" key="4">
    <source>
        <dbReference type="ARBA" id="ARBA00022525"/>
    </source>
</evidence>
<comment type="catalytic activity">
    <reaction evidence="1">
        <text>Random endo-hydrolysis of N-acetyl-beta-D-glucosaminide (1-&gt;4)-beta-linkages in chitin and chitodextrins.</text>
        <dbReference type="EC" id="3.2.1.14"/>
    </reaction>
</comment>
<dbReference type="GO" id="GO:0008061">
    <property type="term" value="F:chitin binding"/>
    <property type="evidence" value="ECO:0007669"/>
    <property type="project" value="UniProtKB-KW"/>
</dbReference>
<keyword evidence="6 16" id="KW-0732">Signal</keyword>
<dbReference type="OrthoDB" id="2425929at2759"/>
<evidence type="ECO:0000256" key="12">
    <source>
        <dbReference type="ARBA" id="ARBA00023326"/>
    </source>
</evidence>
<feature type="compositionally biased region" description="Gly residues" evidence="15">
    <location>
        <begin position="353"/>
        <end position="368"/>
    </location>
</feature>
<keyword evidence="11 14" id="KW-0326">Glycosidase</keyword>
<evidence type="ECO:0000256" key="3">
    <source>
        <dbReference type="ARBA" id="ARBA00012729"/>
    </source>
</evidence>
<dbReference type="PROSITE" id="PS51164">
    <property type="entry name" value="CBM1_2"/>
    <property type="match status" value="1"/>
</dbReference>
<evidence type="ECO:0000256" key="11">
    <source>
        <dbReference type="ARBA" id="ARBA00023295"/>
    </source>
</evidence>
<gene>
    <name evidence="19" type="ORF">TGAMA5MH_01972</name>
</gene>
<accession>A0A2K0TLW9</accession>